<dbReference type="InterPro" id="IPR051011">
    <property type="entry name" value="Metal_resp_trans_reg"/>
</dbReference>
<dbReference type="Pfam" id="PF01022">
    <property type="entry name" value="HTH_5"/>
    <property type="match status" value="1"/>
</dbReference>
<dbReference type="InterPro" id="IPR001845">
    <property type="entry name" value="HTH_ArsR_DNA-bd_dom"/>
</dbReference>
<organism evidence="6 7">
    <name type="scientific">Terrisporobacter mayombei</name>
    <dbReference type="NCBI Taxonomy" id="1541"/>
    <lineage>
        <taxon>Bacteria</taxon>
        <taxon>Bacillati</taxon>
        <taxon>Bacillota</taxon>
        <taxon>Clostridia</taxon>
        <taxon>Peptostreptococcales</taxon>
        <taxon>Peptostreptococcaceae</taxon>
        <taxon>Terrisporobacter</taxon>
    </lineage>
</organism>
<dbReference type="CDD" id="cd00090">
    <property type="entry name" value="HTH_ARSR"/>
    <property type="match status" value="1"/>
</dbReference>
<evidence type="ECO:0000313" key="6">
    <source>
        <dbReference type="EMBL" id="WMT82323.1"/>
    </source>
</evidence>
<dbReference type="PANTHER" id="PTHR43132">
    <property type="entry name" value="ARSENICAL RESISTANCE OPERON REPRESSOR ARSR-RELATED"/>
    <property type="match status" value="1"/>
</dbReference>
<dbReference type="Proteomes" id="UP001235030">
    <property type="component" value="Chromosome"/>
</dbReference>
<dbReference type="InterPro" id="IPR036390">
    <property type="entry name" value="WH_DNA-bd_sf"/>
</dbReference>
<evidence type="ECO:0000256" key="2">
    <source>
        <dbReference type="ARBA" id="ARBA00023125"/>
    </source>
</evidence>
<keyword evidence="7" id="KW-1185">Reference proteome</keyword>
<evidence type="ECO:0000256" key="3">
    <source>
        <dbReference type="ARBA" id="ARBA00023163"/>
    </source>
</evidence>
<dbReference type="PROSITE" id="PS00846">
    <property type="entry name" value="HTH_ARSR_1"/>
    <property type="match status" value="1"/>
</dbReference>
<dbReference type="InterPro" id="IPR018334">
    <property type="entry name" value="ArsR_HTH"/>
</dbReference>
<dbReference type="SMART" id="SM00418">
    <property type="entry name" value="HTH_ARSR"/>
    <property type="match status" value="1"/>
</dbReference>
<dbReference type="EMBL" id="CP101637">
    <property type="protein sequence ID" value="WMT82323.1"/>
    <property type="molecule type" value="Genomic_DNA"/>
</dbReference>
<dbReference type="NCBIfam" id="NF033788">
    <property type="entry name" value="HTH_metalloreg"/>
    <property type="match status" value="1"/>
</dbReference>
<dbReference type="PANTHER" id="PTHR43132:SF6">
    <property type="entry name" value="HTH-TYPE TRANSCRIPTIONAL REPRESSOR CZRA"/>
    <property type="match status" value="1"/>
</dbReference>
<evidence type="ECO:0000313" key="7">
    <source>
        <dbReference type="Proteomes" id="UP001235030"/>
    </source>
</evidence>
<keyword evidence="3" id="KW-0804">Transcription</keyword>
<gene>
    <name evidence="6" type="primary">ziaR_1</name>
    <name evidence="6" type="ORF">TEMA_26940</name>
</gene>
<evidence type="ECO:0000256" key="1">
    <source>
        <dbReference type="ARBA" id="ARBA00023015"/>
    </source>
</evidence>
<accession>A0ABY9Q2W3</accession>
<feature type="domain" description="HTH arsR-type" evidence="5">
    <location>
        <begin position="26"/>
        <end position="120"/>
    </location>
</feature>
<sequence length="122" mass="14384">MKDIINRCECTCVHEEVICKVKDKMPEDEKLYDLAELFKVFGDTTRIKILYALFEEEMCVCDIADLLNMTQSAISHQLRVLKQARLVKFRKEGKIVYYSLDDNHINQIFNCGLCHIEETYNR</sequence>
<keyword evidence="2" id="KW-0238">DNA-binding</keyword>
<proteinExistence type="predicted"/>
<dbReference type="InterPro" id="IPR036388">
    <property type="entry name" value="WH-like_DNA-bd_sf"/>
</dbReference>
<dbReference type="PROSITE" id="PS50987">
    <property type="entry name" value="HTH_ARSR_2"/>
    <property type="match status" value="1"/>
</dbReference>
<reference evidence="6 7" key="1">
    <citation type="submission" date="2022-07" db="EMBL/GenBank/DDBJ databases">
        <title>Genome sequence of Terrisporobacter mayombei DSM6539.</title>
        <authorList>
            <person name="Boeer T."/>
            <person name="Bengelsdorf F.R."/>
            <person name="Daniel R."/>
            <person name="Poehlein A."/>
        </authorList>
    </citation>
    <scope>NUCLEOTIDE SEQUENCE [LARGE SCALE GENOMIC DNA]</scope>
    <source>
        <strain evidence="6 7">DSM 6539</strain>
    </source>
</reference>
<dbReference type="SUPFAM" id="SSF46785">
    <property type="entry name" value="Winged helix' DNA-binding domain"/>
    <property type="match status" value="1"/>
</dbReference>
<name>A0ABY9Q2W3_9FIRM</name>
<evidence type="ECO:0000259" key="5">
    <source>
        <dbReference type="PROSITE" id="PS50987"/>
    </source>
</evidence>
<dbReference type="PRINTS" id="PR00778">
    <property type="entry name" value="HTHARSR"/>
</dbReference>
<dbReference type="RefSeq" id="WP_228106462.1">
    <property type="nucleotide sequence ID" value="NZ_CP101637.1"/>
</dbReference>
<keyword evidence="4" id="KW-0105">Cadmium resistance</keyword>
<dbReference type="InterPro" id="IPR011991">
    <property type="entry name" value="ArsR-like_HTH"/>
</dbReference>
<evidence type="ECO:0000256" key="4">
    <source>
        <dbReference type="ARBA" id="ARBA00043263"/>
    </source>
</evidence>
<dbReference type="Gene3D" id="1.10.10.10">
    <property type="entry name" value="Winged helix-like DNA-binding domain superfamily/Winged helix DNA-binding domain"/>
    <property type="match status" value="1"/>
</dbReference>
<protein>
    <submittedName>
        <fullName evidence="6">Transcriptional repressor SmtB</fullName>
    </submittedName>
</protein>
<keyword evidence="1" id="KW-0805">Transcription regulation</keyword>